<keyword evidence="1" id="KW-0812">Transmembrane</keyword>
<keyword evidence="1" id="KW-0472">Membrane</keyword>
<proteinExistence type="predicted"/>
<dbReference type="Proteomes" id="UP000254545">
    <property type="component" value="Unassembled WGS sequence"/>
</dbReference>
<dbReference type="EMBL" id="UGKR01000003">
    <property type="protein sequence ID" value="STS87171.1"/>
    <property type="molecule type" value="Genomic_DNA"/>
</dbReference>
<dbReference type="InterPro" id="IPR036259">
    <property type="entry name" value="MFS_trans_sf"/>
</dbReference>
<dbReference type="SUPFAM" id="SSF103473">
    <property type="entry name" value="MFS general substrate transporter"/>
    <property type="match status" value="1"/>
</dbReference>
<gene>
    <name evidence="2" type="primary">pcaK_3</name>
    <name evidence="2" type="ORF">NCTC9177_00949</name>
</gene>
<sequence>MCINGAQNGLQAYSPAYYQTEIRATGVSWMHGIGRTGAILSSTLGGMLMLAVPGHSSIFLVLALPACLAGICILLHRMNHAKPRLTEAELDALSSPLEHR</sequence>
<evidence type="ECO:0000313" key="3">
    <source>
        <dbReference type="Proteomes" id="UP000254545"/>
    </source>
</evidence>
<reference evidence="2 3" key="1">
    <citation type="submission" date="2018-06" db="EMBL/GenBank/DDBJ databases">
        <authorList>
            <consortium name="Pathogen Informatics"/>
            <person name="Doyle S."/>
        </authorList>
    </citation>
    <scope>NUCLEOTIDE SEQUENCE [LARGE SCALE GENOMIC DNA]</scope>
    <source>
        <strain evidence="2 3">NCTC9177</strain>
    </source>
</reference>
<keyword evidence="1" id="KW-1133">Transmembrane helix</keyword>
<dbReference type="Gene3D" id="1.20.1250.20">
    <property type="entry name" value="MFS general substrate transporter like domains"/>
    <property type="match status" value="1"/>
</dbReference>
<feature type="transmembrane region" description="Helical" evidence="1">
    <location>
        <begin position="32"/>
        <end position="52"/>
    </location>
</feature>
<organism evidence="2 3">
    <name type="scientific">Klebsiella variicola</name>
    <dbReference type="NCBI Taxonomy" id="244366"/>
    <lineage>
        <taxon>Bacteria</taxon>
        <taxon>Pseudomonadati</taxon>
        <taxon>Pseudomonadota</taxon>
        <taxon>Gammaproteobacteria</taxon>
        <taxon>Enterobacterales</taxon>
        <taxon>Enterobacteriaceae</taxon>
        <taxon>Klebsiella/Raoultella group</taxon>
        <taxon>Klebsiella</taxon>
        <taxon>Klebsiella pneumoniae complex</taxon>
    </lineage>
</organism>
<evidence type="ECO:0000313" key="2">
    <source>
        <dbReference type="EMBL" id="STS87171.1"/>
    </source>
</evidence>
<feature type="transmembrane region" description="Helical" evidence="1">
    <location>
        <begin position="58"/>
        <end position="75"/>
    </location>
</feature>
<dbReference type="AlphaFoldDB" id="A0A7H4MA21"/>
<accession>A0A7H4MA21</accession>
<evidence type="ECO:0000256" key="1">
    <source>
        <dbReference type="SAM" id="Phobius"/>
    </source>
</evidence>
<name>A0A7H4MA21_KLEVA</name>
<protein>
    <submittedName>
        <fullName evidence="2">4-hydroxybenzoate transporter</fullName>
    </submittedName>
</protein>
<comment type="caution">
    <text evidence="2">The sequence shown here is derived from an EMBL/GenBank/DDBJ whole genome shotgun (WGS) entry which is preliminary data.</text>
</comment>